<evidence type="ECO:0000256" key="9">
    <source>
        <dbReference type="SAM" id="Phobius"/>
    </source>
</evidence>
<dbReference type="Proteomes" id="UP000075881">
    <property type="component" value="Unassembled WGS sequence"/>
</dbReference>
<evidence type="ECO:0000256" key="3">
    <source>
        <dbReference type="ARBA" id="ARBA00022737"/>
    </source>
</evidence>
<reference evidence="11" key="1">
    <citation type="submission" date="2013-03" db="EMBL/GenBank/DDBJ databases">
        <title>The Genome Sequence of Anopheles christyi ACHKN1017.</title>
        <authorList>
            <consortium name="The Broad Institute Genomics Platform"/>
            <person name="Neafsey D.E."/>
            <person name="Besansky N."/>
            <person name="Walker B."/>
            <person name="Young S.K."/>
            <person name="Zeng Q."/>
            <person name="Gargeya S."/>
            <person name="Fitzgerald M."/>
            <person name="Haas B."/>
            <person name="Abouelleil A."/>
            <person name="Allen A.W."/>
            <person name="Alvarado L."/>
            <person name="Arachchi H.M."/>
            <person name="Berlin A.M."/>
            <person name="Chapman S.B."/>
            <person name="Gainer-Dewar J."/>
            <person name="Goldberg J."/>
            <person name="Griggs A."/>
            <person name="Gujja S."/>
            <person name="Hansen M."/>
            <person name="Howarth C."/>
            <person name="Imamovic A."/>
            <person name="Ireland A."/>
            <person name="Larimer J."/>
            <person name="McCowan C."/>
            <person name="Murphy C."/>
            <person name="Pearson M."/>
            <person name="Poon T.W."/>
            <person name="Priest M."/>
            <person name="Roberts A."/>
            <person name="Saif S."/>
            <person name="Shea T."/>
            <person name="Sisk P."/>
            <person name="Sykes S."/>
            <person name="Wortman J."/>
            <person name="Nusbaum C."/>
            <person name="Birren B."/>
        </authorList>
    </citation>
    <scope>NUCLEOTIDE SEQUENCE [LARGE SCALE GENOMIC DNA]</scope>
    <source>
        <strain evidence="11">ACHKN1017</strain>
    </source>
</reference>
<reference evidence="10" key="2">
    <citation type="submission" date="2020-05" db="UniProtKB">
        <authorList>
            <consortium name="EnsemblMetazoa"/>
        </authorList>
    </citation>
    <scope>IDENTIFICATION</scope>
    <source>
        <strain evidence="10">ACHKN1017</strain>
    </source>
</reference>
<keyword evidence="11" id="KW-1185">Reference proteome</keyword>
<dbReference type="SMART" id="SM00248">
    <property type="entry name" value="ANK"/>
    <property type="match status" value="5"/>
</dbReference>
<evidence type="ECO:0000256" key="5">
    <source>
        <dbReference type="ARBA" id="ARBA00023065"/>
    </source>
</evidence>
<feature type="transmembrane region" description="Helical" evidence="9">
    <location>
        <begin position="533"/>
        <end position="551"/>
    </location>
</feature>
<feature type="transmembrane region" description="Helical" evidence="9">
    <location>
        <begin position="1170"/>
        <end position="1190"/>
    </location>
</feature>
<feature type="transmembrane region" description="Helical" evidence="9">
    <location>
        <begin position="467"/>
        <end position="484"/>
    </location>
</feature>
<dbReference type="PANTHER" id="PTHR47143">
    <property type="entry name" value="TRANSIENT RECEPTOR POTENTIAL CATION CHANNEL PROTEIN PAINLESS"/>
    <property type="match status" value="1"/>
</dbReference>
<keyword evidence="9" id="KW-0812">Transmembrane</keyword>
<feature type="transmembrane region" description="Helical" evidence="9">
    <location>
        <begin position="1266"/>
        <end position="1288"/>
    </location>
</feature>
<dbReference type="PANTHER" id="PTHR47143:SF1">
    <property type="entry name" value="ION_TRANS DOMAIN-CONTAINING PROTEIN"/>
    <property type="match status" value="1"/>
</dbReference>
<feature type="transmembrane region" description="Helical" evidence="9">
    <location>
        <begin position="1202"/>
        <end position="1223"/>
    </location>
</feature>
<proteinExistence type="predicted"/>
<keyword evidence="1" id="KW-0813">Transport</keyword>
<keyword evidence="3" id="KW-0677">Repeat</keyword>
<keyword evidence="7" id="KW-0407">Ion channel</keyword>
<dbReference type="PROSITE" id="PS50088">
    <property type="entry name" value="ANK_REPEAT"/>
    <property type="match status" value="2"/>
</dbReference>
<sequence length="1494" mass="171281">NILLDSFRNRKLAVFILHLNQTKNDPICRTLRPAVIQSVFEIILSEAKSKDFIKACLEHGARADKITNHGEYPIHLAVKSLDVDNLKLLLLRKEVNVNQLSVDGKRAFDLLCDQISIATWETVAPCIALLLKNFACINVELFLLKLRNNNIPWTEVVRNCLIISNDKKMHHNQNGPTILEKHLRQQQSLLSPKALVGNVSPENIKYLLEMTIDRWKLDTAKQILQPYIIPENNLLLNVSILPSKILTRCCRVGNYEMLEYFFQILPINAIQKMVNENLLSLLVQNINGFDPECRFFKCLKLCLNCPQINIDETDGWHCTALHYAAKYRLKQVQKVLLQRGAFIGGRDIFGKFTVCEIDPQVLKQHFDSCVYTSCEEAYEKDSNSYLIFVMLNNFIPPTKKENNYSEQLTNETIDISDKSVLPALLEFMDMSTLTEKEKNARQQLIEHPVISSFLYIREPPTGKGWEFINLLPVPLILMSYFVLPELRDHIYFPIGSVLLFALFLIKVVLNFYYFNYIFHRFKQTRSFSMLNQYIVYTTLGELFLIICSGLPQKMVQVNCFMLLAGLAMNRAIASWDSLAEYIYRLEIVLMNTVKRVCLYSFTIIIFVLTLYHMTNSEIMLKLSQIELNTSVSTNAAKPHFSDTAEQSIFLILSTGESDDLLKCFEHNKKAVFIEILNTTKKDPQLQENRPTVVQSVFEFVLTQKNSKDYIKACLAHGALLNRDTAQGDYPIHLAARSLDVDNLEHLLLCKEVNVDQKQNDGKSAIDLLSEQITIDTYQDVNKCILKLLEHYASITVTNVQTILNSMHGNNVPVREIKEFIENCFLKCKCPWNKRELNDARDSIIADAVVHFENHTMSDFWKQRNQLCVSNSFGAPSEKLSKENIVYLLQMATVNFKQNAVKSFINSRLNNNVLDNVSILPPKILADCCRVGNFEILEYLLQKLPVNEIPNFFEENFLSLLVQNINESDPECPFFKCLKLCLNCPQINIDDTDGWHYTALHFACKYKLKKVQKLLLQKGAYIGGRDIFGKFTICEIDPQVLKQHFDSCVSNSYRQLNSEASGIGMLIFVMLINFVAPDDKQERDKKAMNESYKNVIPALMEFTNVSNIVNLSEATKTVRQQLIEHPVISTFIYIRDPPTLATTCLKFIRLIPFVLLFMPWSYYWIEFLEIATLLFLFLFEVILNVNYFIYFNHKNLKQLLQSVPNPSILYTMLVEIVLITILLYFKKVEINESTRLTCCILLAGFAMKRFMASWDCFAQQIYTLDIVLSNILSSFFVYSFVLVIFAQAFNFPHSNVPTEFNANYLNTSLTNGTKSSGSIINNMFDQLVMLTGELNVADKKFENDFLKIIFVCFIIVVPIALANLMIGFAVADISKLTAQSSRLKIALRVSSAFVSGQPVVKLCQYLSQCLLGCFSRFAIISRFSIFLSKILFPFLRCNDVHYVTMNTGKCYEITLHRVNQTPEMKPDILCDTNNELVASLLPGLQMALHGLTTVW</sequence>
<evidence type="ECO:0000313" key="10">
    <source>
        <dbReference type="EnsemblMetazoa" id="ACHR002345-PA"/>
    </source>
</evidence>
<feature type="transmembrane region" description="Helical" evidence="9">
    <location>
        <begin position="596"/>
        <end position="614"/>
    </location>
</feature>
<evidence type="ECO:0000256" key="1">
    <source>
        <dbReference type="ARBA" id="ARBA00022448"/>
    </source>
</evidence>
<evidence type="ECO:0000256" key="2">
    <source>
        <dbReference type="ARBA" id="ARBA00022606"/>
    </source>
</evidence>
<dbReference type="InterPro" id="IPR052076">
    <property type="entry name" value="TRP_cation_channel"/>
</dbReference>
<feature type="transmembrane region" description="Helical" evidence="9">
    <location>
        <begin position="490"/>
        <end position="513"/>
    </location>
</feature>
<keyword evidence="9" id="KW-1133">Transmembrane helix</keyword>
<dbReference type="InterPro" id="IPR036770">
    <property type="entry name" value="Ankyrin_rpt-contain_sf"/>
</dbReference>
<evidence type="ECO:0000256" key="8">
    <source>
        <dbReference type="PROSITE-ProRule" id="PRU00023"/>
    </source>
</evidence>
<dbReference type="EnsemblMetazoa" id="ACHR002345-RA">
    <property type="protein sequence ID" value="ACHR002345-PA"/>
    <property type="gene ID" value="ACHR002345"/>
</dbReference>
<protein>
    <recommendedName>
        <fullName evidence="12">Ion transport domain-containing protein</fullName>
    </recommendedName>
</protein>
<keyword evidence="9" id="KW-0472">Membrane</keyword>
<keyword evidence="4 8" id="KW-0040">ANK repeat</keyword>
<dbReference type="InterPro" id="IPR002110">
    <property type="entry name" value="Ankyrin_rpt"/>
</dbReference>
<keyword evidence="5" id="KW-0406">Ion transport</keyword>
<feature type="repeat" description="ANK" evidence="8">
    <location>
        <begin position="726"/>
        <end position="759"/>
    </location>
</feature>
<evidence type="ECO:0000313" key="11">
    <source>
        <dbReference type="Proteomes" id="UP000075881"/>
    </source>
</evidence>
<feature type="transmembrane region" description="Helical" evidence="9">
    <location>
        <begin position="1146"/>
        <end position="1164"/>
    </location>
</feature>
<dbReference type="GO" id="GO:0034220">
    <property type="term" value="P:monoatomic ion transmembrane transport"/>
    <property type="evidence" value="ECO:0007669"/>
    <property type="project" value="UniProtKB-KW"/>
</dbReference>
<feature type="repeat" description="ANK" evidence="8">
    <location>
        <begin position="69"/>
        <end position="102"/>
    </location>
</feature>
<dbReference type="SUPFAM" id="SSF48403">
    <property type="entry name" value="Ankyrin repeat"/>
    <property type="match status" value="2"/>
</dbReference>
<dbReference type="STRING" id="43041.A0A182JV13"/>
<feature type="transmembrane region" description="Helical" evidence="9">
    <location>
        <begin position="1347"/>
        <end position="1370"/>
    </location>
</feature>
<dbReference type="Pfam" id="PF00023">
    <property type="entry name" value="Ank"/>
    <property type="match status" value="1"/>
</dbReference>
<evidence type="ECO:0000256" key="4">
    <source>
        <dbReference type="ARBA" id="ARBA00023043"/>
    </source>
</evidence>
<organism evidence="10 11">
    <name type="scientific">Anopheles christyi</name>
    <dbReference type="NCBI Taxonomy" id="43041"/>
    <lineage>
        <taxon>Eukaryota</taxon>
        <taxon>Metazoa</taxon>
        <taxon>Ecdysozoa</taxon>
        <taxon>Arthropoda</taxon>
        <taxon>Hexapoda</taxon>
        <taxon>Insecta</taxon>
        <taxon>Pterygota</taxon>
        <taxon>Neoptera</taxon>
        <taxon>Endopterygota</taxon>
        <taxon>Diptera</taxon>
        <taxon>Nematocera</taxon>
        <taxon>Culicoidea</taxon>
        <taxon>Culicidae</taxon>
        <taxon>Anophelinae</taxon>
        <taxon>Anopheles</taxon>
    </lineage>
</organism>
<evidence type="ECO:0000256" key="7">
    <source>
        <dbReference type="ARBA" id="ARBA00023303"/>
    </source>
</evidence>
<name>A0A182JV13_9DIPT</name>
<dbReference type="VEuPathDB" id="VectorBase:ACHR002345"/>
<dbReference type="Gene3D" id="1.25.40.20">
    <property type="entry name" value="Ankyrin repeat-containing domain"/>
    <property type="match status" value="4"/>
</dbReference>
<keyword evidence="6" id="KW-0325">Glycoprotein</keyword>
<evidence type="ECO:0008006" key="12">
    <source>
        <dbReference type="Google" id="ProtNLM"/>
    </source>
</evidence>
<evidence type="ECO:0000256" key="6">
    <source>
        <dbReference type="ARBA" id="ARBA00023180"/>
    </source>
</evidence>
<dbReference type="GO" id="GO:1902495">
    <property type="term" value="C:transmembrane transporter complex"/>
    <property type="evidence" value="ECO:0007669"/>
    <property type="project" value="TreeGrafter"/>
</dbReference>
<dbReference type="GO" id="GO:0022857">
    <property type="term" value="F:transmembrane transporter activity"/>
    <property type="evidence" value="ECO:0007669"/>
    <property type="project" value="TreeGrafter"/>
</dbReference>
<keyword evidence="2" id="KW-0716">Sensory transduction</keyword>
<accession>A0A182JV13</accession>